<evidence type="ECO:0000256" key="1">
    <source>
        <dbReference type="ARBA" id="ARBA00022603"/>
    </source>
</evidence>
<dbReference type="PANTHER" id="PTHR43861">
    <property type="entry name" value="TRANS-ACONITATE 2-METHYLTRANSFERASE-RELATED"/>
    <property type="match status" value="1"/>
</dbReference>
<sequence length="245" mass="27612">MSAQYDQIGDKVANWDVLPVRSEYMEGYTLFKALGTVKGKSVLDVACGDGLYTRQFKERGATRVVGVDISEEMIRNARRQEEAQPLGLAYHVSDVADMPLLGAFDIVTAVYLLHYASSPEHMLRMCRNIHAQLKPGGSFVTYAFNPEFSAKGPNSTRYGITMLDFPEVPREGQTISAELHTKSPFTIHFSYWSRSTHEQALRAAGFHTLTWSRPECSPEGLTKYGHAFWRDYIDNPHAVALRCER</sequence>
<dbReference type="InterPro" id="IPR029063">
    <property type="entry name" value="SAM-dependent_MTases_sf"/>
</dbReference>
<dbReference type="CDD" id="cd02440">
    <property type="entry name" value="AdoMet_MTases"/>
    <property type="match status" value="1"/>
</dbReference>
<evidence type="ECO:0000313" key="5">
    <source>
        <dbReference type="Proteomes" id="UP000217289"/>
    </source>
</evidence>
<name>A0A250IMB4_9BACT</name>
<dbReference type="SUPFAM" id="SSF53335">
    <property type="entry name" value="S-adenosyl-L-methionine-dependent methyltransferases"/>
    <property type="match status" value="1"/>
</dbReference>
<protein>
    <submittedName>
        <fullName evidence="4">SAM-dependent methyltransferase</fullName>
    </submittedName>
</protein>
<dbReference type="Proteomes" id="UP000217289">
    <property type="component" value="Chromosome"/>
</dbReference>
<dbReference type="GO" id="GO:0032259">
    <property type="term" value="P:methylation"/>
    <property type="evidence" value="ECO:0007669"/>
    <property type="project" value="UniProtKB-KW"/>
</dbReference>
<dbReference type="AlphaFoldDB" id="A0A250IMB4"/>
<accession>A0A250IMB4</accession>
<reference evidence="4 5" key="1">
    <citation type="submission" date="2017-06" db="EMBL/GenBank/DDBJ databases">
        <authorList>
            <person name="Kim H.J."/>
            <person name="Triplett B.A."/>
        </authorList>
    </citation>
    <scope>NUCLEOTIDE SEQUENCE [LARGE SCALE GENOMIC DNA]</scope>
    <source>
        <strain evidence="4 5">DSM 14713</strain>
    </source>
</reference>
<feature type="domain" description="Methyltransferase" evidence="3">
    <location>
        <begin position="42"/>
        <end position="137"/>
    </location>
</feature>
<keyword evidence="2 4" id="KW-0808">Transferase</keyword>
<dbReference type="Pfam" id="PF13649">
    <property type="entry name" value="Methyltransf_25"/>
    <property type="match status" value="1"/>
</dbReference>
<dbReference type="OrthoDB" id="5522265at2"/>
<dbReference type="EMBL" id="CP022163">
    <property type="protein sequence ID" value="ATB32884.1"/>
    <property type="molecule type" value="Genomic_DNA"/>
</dbReference>
<organism evidence="4 5">
    <name type="scientific">Melittangium boletus DSM 14713</name>
    <dbReference type="NCBI Taxonomy" id="1294270"/>
    <lineage>
        <taxon>Bacteria</taxon>
        <taxon>Pseudomonadati</taxon>
        <taxon>Myxococcota</taxon>
        <taxon>Myxococcia</taxon>
        <taxon>Myxococcales</taxon>
        <taxon>Cystobacterineae</taxon>
        <taxon>Archangiaceae</taxon>
        <taxon>Melittangium</taxon>
    </lineage>
</organism>
<keyword evidence="5" id="KW-1185">Reference proteome</keyword>
<gene>
    <name evidence="4" type="ORF">MEBOL_006373</name>
</gene>
<dbReference type="Gene3D" id="3.40.50.150">
    <property type="entry name" value="Vaccinia Virus protein VP39"/>
    <property type="match status" value="1"/>
</dbReference>
<dbReference type="InterPro" id="IPR041698">
    <property type="entry name" value="Methyltransf_25"/>
</dbReference>
<evidence type="ECO:0000256" key="2">
    <source>
        <dbReference type="ARBA" id="ARBA00022679"/>
    </source>
</evidence>
<proteinExistence type="predicted"/>
<dbReference type="GO" id="GO:0008168">
    <property type="term" value="F:methyltransferase activity"/>
    <property type="evidence" value="ECO:0007669"/>
    <property type="project" value="UniProtKB-KW"/>
</dbReference>
<evidence type="ECO:0000259" key="3">
    <source>
        <dbReference type="Pfam" id="PF13649"/>
    </source>
</evidence>
<dbReference type="RefSeq" id="WP_095981010.1">
    <property type="nucleotide sequence ID" value="NZ_CP022163.1"/>
</dbReference>
<keyword evidence="1 4" id="KW-0489">Methyltransferase</keyword>
<dbReference type="PANTHER" id="PTHR43861:SF1">
    <property type="entry name" value="TRANS-ACONITATE 2-METHYLTRANSFERASE"/>
    <property type="match status" value="1"/>
</dbReference>
<evidence type="ECO:0000313" key="4">
    <source>
        <dbReference type="EMBL" id="ATB32884.1"/>
    </source>
</evidence>
<dbReference type="KEGG" id="mbd:MEBOL_006373"/>